<protein>
    <submittedName>
        <fullName evidence="3">DUF3823 domain-containing protein</fullName>
    </submittedName>
</protein>
<reference evidence="3" key="1">
    <citation type="submission" date="2020-10" db="EMBL/GenBank/DDBJ databases">
        <authorList>
            <person name="Gilroy R."/>
        </authorList>
    </citation>
    <scope>NUCLEOTIDE SEQUENCE</scope>
    <source>
        <strain evidence="3">D5-748</strain>
    </source>
</reference>
<sequence length="260" mass="28972">MKKIIVTLAAAAAVFMVASCAKDNYDAPEETFRGAFIDKGTGEPLQVAPGTSINDGGIRIRMMEYSWSDNPTPYDFFAKQDGTFNNTKIFKGTYGVIPEGPFVPLEEIRLDIEGVVEHNFEVEPFLRVEWVDEPKMLDDGTVEIKVRITRGTDNPDYQAPLNDAWLYVNQISYVGSSSYSTLLSTYIPNEEFSNYTLGEVLTVRTGFPNGYNGGSGDANEFPSISDRPYFFRFAACTETANSGVKRYNFTPVKEFVVSVK</sequence>
<dbReference type="AlphaFoldDB" id="A0A9D9ECB5"/>
<comment type="caution">
    <text evidence="3">The sequence shown here is derived from an EMBL/GenBank/DDBJ whole genome shotgun (WGS) entry which is preliminary data.</text>
</comment>
<proteinExistence type="predicted"/>
<dbReference type="PROSITE" id="PS51257">
    <property type="entry name" value="PROKAR_LIPOPROTEIN"/>
    <property type="match status" value="1"/>
</dbReference>
<dbReference type="EMBL" id="JADIMO010000015">
    <property type="protein sequence ID" value="MBO8444220.1"/>
    <property type="molecule type" value="Genomic_DNA"/>
</dbReference>
<dbReference type="Proteomes" id="UP000823619">
    <property type="component" value="Unassembled WGS sequence"/>
</dbReference>
<dbReference type="Pfam" id="PF12866">
    <property type="entry name" value="DUF3823"/>
    <property type="match status" value="1"/>
</dbReference>
<feature type="signal peptide" evidence="1">
    <location>
        <begin position="1"/>
        <end position="21"/>
    </location>
</feature>
<dbReference type="Gene3D" id="2.60.40.2060">
    <property type="match status" value="1"/>
</dbReference>
<name>A0A9D9ECB5_9BACT</name>
<evidence type="ECO:0000313" key="3">
    <source>
        <dbReference type="EMBL" id="MBO8444220.1"/>
    </source>
</evidence>
<evidence type="ECO:0000259" key="2">
    <source>
        <dbReference type="Pfam" id="PF12866"/>
    </source>
</evidence>
<organism evidence="3 4">
    <name type="scientific">Candidatus Cryptobacteroides merdavium</name>
    <dbReference type="NCBI Taxonomy" id="2840769"/>
    <lineage>
        <taxon>Bacteria</taxon>
        <taxon>Pseudomonadati</taxon>
        <taxon>Bacteroidota</taxon>
        <taxon>Bacteroidia</taxon>
        <taxon>Bacteroidales</taxon>
        <taxon>Candidatus Cryptobacteroides</taxon>
    </lineage>
</organism>
<reference evidence="3" key="2">
    <citation type="journal article" date="2021" name="PeerJ">
        <title>Extensive microbial diversity within the chicken gut microbiome revealed by metagenomics and culture.</title>
        <authorList>
            <person name="Gilroy R."/>
            <person name="Ravi A."/>
            <person name="Getino M."/>
            <person name="Pursley I."/>
            <person name="Horton D.L."/>
            <person name="Alikhan N.F."/>
            <person name="Baker D."/>
            <person name="Gharbi K."/>
            <person name="Hall N."/>
            <person name="Watson M."/>
            <person name="Adriaenssens E.M."/>
            <person name="Foster-Nyarko E."/>
            <person name="Jarju S."/>
            <person name="Secka A."/>
            <person name="Antonio M."/>
            <person name="Oren A."/>
            <person name="Chaudhuri R.R."/>
            <person name="La Ragione R."/>
            <person name="Hildebrand F."/>
            <person name="Pallen M.J."/>
        </authorList>
    </citation>
    <scope>NUCLEOTIDE SEQUENCE</scope>
    <source>
        <strain evidence="3">D5-748</strain>
    </source>
</reference>
<dbReference type="Gene3D" id="2.60.40.1120">
    <property type="entry name" value="Carboxypeptidase-like, regulatory domain"/>
    <property type="match status" value="1"/>
</dbReference>
<feature type="domain" description="DUF3823" evidence="2">
    <location>
        <begin position="31"/>
        <end position="122"/>
    </location>
</feature>
<keyword evidence="1" id="KW-0732">Signal</keyword>
<gene>
    <name evidence="3" type="ORF">IAC23_00800</name>
</gene>
<feature type="chain" id="PRO_5039118705" evidence="1">
    <location>
        <begin position="22"/>
        <end position="260"/>
    </location>
</feature>
<dbReference type="InterPro" id="IPR024278">
    <property type="entry name" value="DUF3823_N"/>
</dbReference>
<evidence type="ECO:0000313" key="4">
    <source>
        <dbReference type="Proteomes" id="UP000823619"/>
    </source>
</evidence>
<evidence type="ECO:0000256" key="1">
    <source>
        <dbReference type="SAM" id="SignalP"/>
    </source>
</evidence>
<accession>A0A9D9ECB5</accession>